<dbReference type="VEuPathDB" id="FungiDB:jhhlp_000424"/>
<accession>A0A2N3NKW6</accession>
<feature type="region of interest" description="Disordered" evidence="1">
    <location>
        <begin position="25"/>
        <end position="115"/>
    </location>
</feature>
<name>A0A2N3NKW6_9PEZI</name>
<dbReference type="OrthoDB" id="529205at2759"/>
<dbReference type="InParanoid" id="A0A2N3NKW6"/>
<feature type="compositionally biased region" description="Basic and acidic residues" evidence="1">
    <location>
        <begin position="64"/>
        <end position="73"/>
    </location>
</feature>
<dbReference type="AlphaFoldDB" id="A0A2N3NKW6"/>
<feature type="compositionally biased region" description="Basic and acidic residues" evidence="1">
    <location>
        <begin position="85"/>
        <end position="115"/>
    </location>
</feature>
<dbReference type="Proteomes" id="UP000233524">
    <property type="component" value="Unassembled WGS sequence"/>
</dbReference>
<protein>
    <submittedName>
        <fullName evidence="2">Uncharacterized protein</fullName>
    </submittedName>
</protein>
<gene>
    <name evidence="2" type="ORF">jhhlp_000424</name>
</gene>
<reference evidence="2 3" key="1">
    <citation type="journal article" date="2017" name="G3 (Bethesda)">
        <title>First Draft Genome Sequence of the Pathogenic Fungus Lomentospora prolificans (Formerly Scedosporium prolificans).</title>
        <authorList>
            <person name="Luo R."/>
            <person name="Zimin A."/>
            <person name="Workman R."/>
            <person name="Fan Y."/>
            <person name="Pertea G."/>
            <person name="Grossman N."/>
            <person name="Wear M.P."/>
            <person name="Jia B."/>
            <person name="Miller H."/>
            <person name="Casadevall A."/>
            <person name="Timp W."/>
            <person name="Zhang S.X."/>
            <person name="Salzberg S.L."/>
        </authorList>
    </citation>
    <scope>NUCLEOTIDE SEQUENCE [LARGE SCALE GENOMIC DNA]</scope>
    <source>
        <strain evidence="2 3">JHH-5317</strain>
    </source>
</reference>
<sequence>MVSRLALRSLRSRGPAVAFQARATYATAGTHGKNPKNTPEGYEPPPGKKGHDQWMPSLASASEEAVKADREDFGGNEDLQQYSKKVTEELKHTKNKQPKDALWRKVSGDSTKTEG</sequence>
<keyword evidence="3" id="KW-1185">Reference proteome</keyword>
<evidence type="ECO:0000313" key="2">
    <source>
        <dbReference type="EMBL" id="PKS13083.1"/>
    </source>
</evidence>
<comment type="caution">
    <text evidence="2">The sequence shown here is derived from an EMBL/GenBank/DDBJ whole genome shotgun (WGS) entry which is preliminary data.</text>
</comment>
<organism evidence="2 3">
    <name type="scientific">Lomentospora prolificans</name>
    <dbReference type="NCBI Taxonomy" id="41688"/>
    <lineage>
        <taxon>Eukaryota</taxon>
        <taxon>Fungi</taxon>
        <taxon>Dikarya</taxon>
        <taxon>Ascomycota</taxon>
        <taxon>Pezizomycotina</taxon>
        <taxon>Sordariomycetes</taxon>
        <taxon>Hypocreomycetidae</taxon>
        <taxon>Microascales</taxon>
        <taxon>Microascaceae</taxon>
        <taxon>Lomentospora</taxon>
    </lineage>
</organism>
<dbReference type="EMBL" id="NLAX01000002">
    <property type="protein sequence ID" value="PKS13083.1"/>
    <property type="molecule type" value="Genomic_DNA"/>
</dbReference>
<evidence type="ECO:0000256" key="1">
    <source>
        <dbReference type="SAM" id="MobiDB-lite"/>
    </source>
</evidence>
<evidence type="ECO:0000313" key="3">
    <source>
        <dbReference type="Proteomes" id="UP000233524"/>
    </source>
</evidence>
<proteinExistence type="predicted"/>